<dbReference type="EMBL" id="GBRH01267234">
    <property type="protein sequence ID" value="JAD30661.1"/>
    <property type="molecule type" value="Transcribed_RNA"/>
</dbReference>
<name>A0A0A8YVQ5_ARUDO</name>
<sequence>MKERLHFSGCQLLNKCFQLFQSGSHIM</sequence>
<organism evidence="1">
    <name type="scientific">Arundo donax</name>
    <name type="common">Giant reed</name>
    <name type="synonym">Donax arundinaceus</name>
    <dbReference type="NCBI Taxonomy" id="35708"/>
    <lineage>
        <taxon>Eukaryota</taxon>
        <taxon>Viridiplantae</taxon>
        <taxon>Streptophyta</taxon>
        <taxon>Embryophyta</taxon>
        <taxon>Tracheophyta</taxon>
        <taxon>Spermatophyta</taxon>
        <taxon>Magnoliopsida</taxon>
        <taxon>Liliopsida</taxon>
        <taxon>Poales</taxon>
        <taxon>Poaceae</taxon>
        <taxon>PACMAD clade</taxon>
        <taxon>Arundinoideae</taxon>
        <taxon>Arundineae</taxon>
        <taxon>Arundo</taxon>
    </lineage>
</organism>
<protein>
    <submittedName>
        <fullName evidence="1">Uncharacterized protein</fullName>
    </submittedName>
</protein>
<evidence type="ECO:0000313" key="1">
    <source>
        <dbReference type="EMBL" id="JAD30661.1"/>
    </source>
</evidence>
<reference evidence="1" key="1">
    <citation type="submission" date="2014-09" db="EMBL/GenBank/DDBJ databases">
        <authorList>
            <person name="Magalhaes I.L.F."/>
            <person name="Oliveira U."/>
            <person name="Santos F.R."/>
            <person name="Vidigal T.H.D.A."/>
            <person name="Brescovit A.D."/>
            <person name="Santos A.J."/>
        </authorList>
    </citation>
    <scope>NUCLEOTIDE SEQUENCE</scope>
    <source>
        <tissue evidence="1">Shoot tissue taken approximately 20 cm above the soil surface</tissue>
    </source>
</reference>
<dbReference type="AlphaFoldDB" id="A0A0A8YVQ5"/>
<proteinExistence type="predicted"/>
<reference evidence="1" key="2">
    <citation type="journal article" date="2015" name="Data Brief">
        <title>Shoot transcriptome of the giant reed, Arundo donax.</title>
        <authorList>
            <person name="Barrero R.A."/>
            <person name="Guerrero F.D."/>
            <person name="Moolhuijzen P."/>
            <person name="Goolsby J.A."/>
            <person name="Tidwell J."/>
            <person name="Bellgard S.E."/>
            <person name="Bellgard M.I."/>
        </authorList>
    </citation>
    <scope>NUCLEOTIDE SEQUENCE</scope>
    <source>
        <tissue evidence="1">Shoot tissue taken approximately 20 cm above the soil surface</tissue>
    </source>
</reference>
<accession>A0A0A8YVQ5</accession>